<protein>
    <submittedName>
        <fullName evidence="1">Uncharacterized protein</fullName>
    </submittedName>
</protein>
<reference evidence="2" key="1">
    <citation type="journal article" date="2017" name="Nat. Ecol. Evol.">
        <title>Genome expansion and lineage-specific genetic innovations in the forest pathogenic fungi Armillaria.</title>
        <authorList>
            <person name="Sipos G."/>
            <person name="Prasanna A.N."/>
            <person name="Walter M.C."/>
            <person name="O'Connor E."/>
            <person name="Balint B."/>
            <person name="Krizsan K."/>
            <person name="Kiss B."/>
            <person name="Hess J."/>
            <person name="Varga T."/>
            <person name="Slot J."/>
            <person name="Riley R."/>
            <person name="Boka B."/>
            <person name="Rigling D."/>
            <person name="Barry K."/>
            <person name="Lee J."/>
            <person name="Mihaltcheva S."/>
            <person name="LaButti K."/>
            <person name="Lipzen A."/>
            <person name="Waldron R."/>
            <person name="Moloney N.M."/>
            <person name="Sperisen C."/>
            <person name="Kredics L."/>
            <person name="Vagvoelgyi C."/>
            <person name="Patrignani A."/>
            <person name="Fitzpatrick D."/>
            <person name="Nagy I."/>
            <person name="Doyle S."/>
            <person name="Anderson J.B."/>
            <person name="Grigoriev I.V."/>
            <person name="Gueldener U."/>
            <person name="Muensterkoetter M."/>
            <person name="Nagy L.G."/>
        </authorList>
    </citation>
    <scope>NUCLEOTIDE SEQUENCE [LARGE SCALE GENOMIC DNA]</scope>
    <source>
        <strain evidence="2">28-4</strain>
    </source>
</reference>
<name>A0A2H3BMI1_9AGAR</name>
<evidence type="ECO:0000313" key="1">
    <source>
        <dbReference type="EMBL" id="PBK72079.1"/>
    </source>
</evidence>
<keyword evidence="2" id="KW-1185">Reference proteome</keyword>
<dbReference type="Proteomes" id="UP000218334">
    <property type="component" value="Unassembled WGS sequence"/>
</dbReference>
<organism evidence="1 2">
    <name type="scientific">Armillaria solidipes</name>
    <dbReference type="NCBI Taxonomy" id="1076256"/>
    <lineage>
        <taxon>Eukaryota</taxon>
        <taxon>Fungi</taxon>
        <taxon>Dikarya</taxon>
        <taxon>Basidiomycota</taxon>
        <taxon>Agaricomycotina</taxon>
        <taxon>Agaricomycetes</taxon>
        <taxon>Agaricomycetidae</taxon>
        <taxon>Agaricales</taxon>
        <taxon>Marasmiineae</taxon>
        <taxon>Physalacriaceae</taxon>
        <taxon>Armillaria</taxon>
    </lineage>
</organism>
<dbReference type="AlphaFoldDB" id="A0A2H3BMI1"/>
<gene>
    <name evidence="1" type="ORF">ARMSODRAFT_742008</name>
</gene>
<evidence type="ECO:0000313" key="2">
    <source>
        <dbReference type="Proteomes" id="UP000218334"/>
    </source>
</evidence>
<accession>A0A2H3BMI1</accession>
<dbReference type="EMBL" id="KZ293422">
    <property type="protein sequence ID" value="PBK72079.1"/>
    <property type="molecule type" value="Genomic_DNA"/>
</dbReference>
<sequence>MTSLPMSYSTPSSCIMFAMSVVTTSATSSLGFSLFPPGYPSHFIHCVRSWHRSTTTFHIASQRPSP</sequence>
<proteinExistence type="predicted"/>